<comment type="subunit">
    <text evidence="4">Homodimer.</text>
</comment>
<dbReference type="Gene3D" id="3.30.70.580">
    <property type="entry name" value="Pseudouridine synthase I, catalytic domain, N-terminal subdomain"/>
    <property type="match status" value="1"/>
</dbReference>
<comment type="similarity">
    <text evidence="1 4 7">Belongs to the tRNA pseudouridine synthase TruA family.</text>
</comment>
<comment type="caution">
    <text evidence="9">The sequence shown here is derived from an EMBL/GenBank/DDBJ whole genome shotgun (WGS) entry which is preliminary data.</text>
</comment>
<dbReference type="InterPro" id="IPR020103">
    <property type="entry name" value="PsdUridine_synth_cat_dom_sf"/>
</dbReference>
<dbReference type="GO" id="GO:0160147">
    <property type="term" value="F:tRNA pseudouridine(38-40) synthase activity"/>
    <property type="evidence" value="ECO:0007669"/>
    <property type="project" value="UniProtKB-EC"/>
</dbReference>
<evidence type="ECO:0000256" key="3">
    <source>
        <dbReference type="ARBA" id="ARBA00023235"/>
    </source>
</evidence>
<feature type="domain" description="Pseudouridine synthase I TruA alpha/beta" evidence="8">
    <location>
        <begin position="142"/>
        <end position="244"/>
    </location>
</feature>
<comment type="caution">
    <text evidence="4">Lacks conserved residue(s) required for the propagation of feature annotation.</text>
</comment>
<reference evidence="9 10" key="1">
    <citation type="submission" date="2021-03" db="EMBL/GenBank/DDBJ databases">
        <title>Fibrella sp. HMF5036 genome sequencing and assembly.</title>
        <authorList>
            <person name="Kang H."/>
            <person name="Kim H."/>
            <person name="Bae S."/>
            <person name="Joh K."/>
        </authorList>
    </citation>
    <scope>NUCLEOTIDE SEQUENCE [LARGE SCALE GENOMIC DNA]</scope>
    <source>
        <strain evidence="9 10">HMF5036</strain>
    </source>
</reference>
<dbReference type="CDD" id="cd02570">
    <property type="entry name" value="PseudoU_synth_EcTruA"/>
    <property type="match status" value="1"/>
</dbReference>
<dbReference type="SUPFAM" id="SSF55120">
    <property type="entry name" value="Pseudouridine synthase"/>
    <property type="match status" value="1"/>
</dbReference>
<evidence type="ECO:0000256" key="5">
    <source>
        <dbReference type="PIRSR" id="PIRSR001430-1"/>
    </source>
</evidence>
<proteinExistence type="inferred from homology"/>
<evidence type="ECO:0000256" key="1">
    <source>
        <dbReference type="ARBA" id="ARBA00009375"/>
    </source>
</evidence>
<dbReference type="GO" id="GO:0031119">
    <property type="term" value="P:tRNA pseudouridine synthesis"/>
    <property type="evidence" value="ECO:0007669"/>
    <property type="project" value="UniProtKB-UniRule"/>
</dbReference>
<evidence type="ECO:0000313" key="9">
    <source>
        <dbReference type="EMBL" id="MBO0930387.1"/>
    </source>
</evidence>
<dbReference type="InterPro" id="IPR020097">
    <property type="entry name" value="PsdUridine_synth_TruA_a/b_dom"/>
</dbReference>
<dbReference type="EC" id="5.4.99.12" evidence="4"/>
<organism evidence="9 10">
    <name type="scientific">Fibrella aquatilis</name>
    <dbReference type="NCBI Taxonomy" id="2817059"/>
    <lineage>
        <taxon>Bacteria</taxon>
        <taxon>Pseudomonadati</taxon>
        <taxon>Bacteroidota</taxon>
        <taxon>Cytophagia</taxon>
        <taxon>Cytophagales</taxon>
        <taxon>Spirosomataceae</taxon>
        <taxon>Fibrella</taxon>
    </lineage>
</organism>
<dbReference type="AlphaFoldDB" id="A0A939G0X5"/>
<dbReference type="PIRSF" id="PIRSF001430">
    <property type="entry name" value="tRNA_psdUrid_synth"/>
    <property type="match status" value="1"/>
</dbReference>
<keyword evidence="3 4" id="KW-0413">Isomerase</keyword>
<dbReference type="PANTHER" id="PTHR11142:SF0">
    <property type="entry name" value="TRNA PSEUDOURIDINE SYNTHASE-LIKE 1"/>
    <property type="match status" value="1"/>
</dbReference>
<dbReference type="EMBL" id="JAFMYU010000003">
    <property type="protein sequence ID" value="MBO0930387.1"/>
    <property type="molecule type" value="Genomic_DNA"/>
</dbReference>
<dbReference type="PANTHER" id="PTHR11142">
    <property type="entry name" value="PSEUDOURIDYLATE SYNTHASE"/>
    <property type="match status" value="1"/>
</dbReference>
<name>A0A939G0X5_9BACT</name>
<feature type="domain" description="Pseudouridine synthase I TruA alpha/beta" evidence="8">
    <location>
        <begin position="9"/>
        <end position="104"/>
    </location>
</feature>
<protein>
    <recommendedName>
        <fullName evidence="4">tRNA pseudouridine synthase A</fullName>
        <ecNumber evidence="4">5.4.99.12</ecNumber>
    </recommendedName>
    <alternativeName>
        <fullName evidence="4">tRNA pseudouridine(38-40) synthase</fullName>
    </alternativeName>
    <alternativeName>
        <fullName evidence="4">tRNA pseudouridylate synthase I</fullName>
    </alternativeName>
    <alternativeName>
        <fullName evidence="4">tRNA-uridine isomerase I</fullName>
    </alternativeName>
</protein>
<dbReference type="Pfam" id="PF01416">
    <property type="entry name" value="PseudoU_synth_1"/>
    <property type="match status" value="2"/>
</dbReference>
<evidence type="ECO:0000313" key="10">
    <source>
        <dbReference type="Proteomes" id="UP000664795"/>
    </source>
</evidence>
<dbReference type="NCBIfam" id="TIGR00071">
    <property type="entry name" value="hisT_truA"/>
    <property type="match status" value="1"/>
</dbReference>
<comment type="catalytic activity">
    <reaction evidence="4 7">
        <text>uridine(38/39/40) in tRNA = pseudouridine(38/39/40) in tRNA</text>
        <dbReference type="Rhea" id="RHEA:22376"/>
        <dbReference type="Rhea" id="RHEA-COMP:10085"/>
        <dbReference type="Rhea" id="RHEA-COMP:10087"/>
        <dbReference type="ChEBI" id="CHEBI:65314"/>
        <dbReference type="ChEBI" id="CHEBI:65315"/>
        <dbReference type="EC" id="5.4.99.12"/>
    </reaction>
</comment>
<dbReference type="Proteomes" id="UP000664795">
    <property type="component" value="Unassembled WGS sequence"/>
</dbReference>
<dbReference type="Gene3D" id="3.30.70.660">
    <property type="entry name" value="Pseudouridine synthase I, catalytic domain, C-terminal subdomain"/>
    <property type="match status" value="1"/>
</dbReference>
<dbReference type="InterPro" id="IPR020095">
    <property type="entry name" value="PsdUridine_synth_TruA_C"/>
</dbReference>
<evidence type="ECO:0000256" key="6">
    <source>
        <dbReference type="PIRSR" id="PIRSR001430-2"/>
    </source>
</evidence>
<evidence type="ECO:0000256" key="2">
    <source>
        <dbReference type="ARBA" id="ARBA00022694"/>
    </source>
</evidence>
<dbReference type="RefSeq" id="WP_207334352.1">
    <property type="nucleotide sequence ID" value="NZ_JAFMYU010000003.1"/>
</dbReference>
<feature type="binding site" evidence="4 6">
    <location>
        <position position="111"/>
    </location>
    <ligand>
        <name>substrate</name>
    </ligand>
</feature>
<evidence type="ECO:0000256" key="4">
    <source>
        <dbReference type="HAMAP-Rule" id="MF_00171"/>
    </source>
</evidence>
<keyword evidence="2 4" id="KW-0819">tRNA processing</keyword>
<dbReference type="FunFam" id="3.30.70.580:FF:000001">
    <property type="entry name" value="tRNA pseudouridine synthase A"/>
    <property type="match status" value="1"/>
</dbReference>
<accession>A0A939G0X5</accession>
<evidence type="ECO:0000259" key="8">
    <source>
        <dbReference type="Pfam" id="PF01416"/>
    </source>
</evidence>
<sequence>MQRYFIQLSYKGTDFHGWQIQPNGVSVQQVLDETLTQRLSRPIYVTGSGRTDAGVHASQQFAHFDTDGDLPETDMLVYSLNNMLPDGIAIHDIFPVAPTTHARFSATARYYQYHIRRQKSPFLASLSYIFRPELDVPLMNGAASKLLEHSNFRSFSKVRTNVNHYHCRIMRAEWEQRADELVFHIKADRFLYGMVRCLVGTLLDVGQHRLTVEEFVAIIRAEDRTAASRAVPASGLFLTEVSYPEGLLKGSSKSNV</sequence>
<dbReference type="InterPro" id="IPR020094">
    <property type="entry name" value="TruA/RsuA/RluB/E/F_N"/>
</dbReference>
<comment type="function">
    <text evidence="4">Formation of pseudouridine at positions 38, 39 and 40 in the anticodon stem and loop of transfer RNAs.</text>
</comment>
<dbReference type="HAMAP" id="MF_00171">
    <property type="entry name" value="TruA"/>
    <property type="match status" value="1"/>
</dbReference>
<dbReference type="GO" id="GO:0003723">
    <property type="term" value="F:RNA binding"/>
    <property type="evidence" value="ECO:0007669"/>
    <property type="project" value="InterPro"/>
</dbReference>
<keyword evidence="10" id="KW-1185">Reference proteome</keyword>
<gene>
    <name evidence="4 9" type="primary">truA</name>
    <name evidence="9" type="ORF">J2I48_05240</name>
</gene>
<evidence type="ECO:0000256" key="7">
    <source>
        <dbReference type="RuleBase" id="RU003792"/>
    </source>
</evidence>
<feature type="active site" description="Nucleophile" evidence="4 5">
    <location>
        <position position="52"/>
    </location>
</feature>
<dbReference type="InterPro" id="IPR001406">
    <property type="entry name" value="PsdUridine_synth_TruA"/>
</dbReference>